<proteinExistence type="predicted"/>
<reference evidence="2" key="1">
    <citation type="journal article" date="2019" name="Int. J. Syst. Evol. Microbiol.">
        <title>The Global Catalogue of Microorganisms (GCM) 10K type strain sequencing project: providing services to taxonomists for standard genome sequencing and annotation.</title>
        <authorList>
            <consortium name="The Broad Institute Genomics Platform"/>
            <consortium name="The Broad Institute Genome Sequencing Center for Infectious Disease"/>
            <person name="Wu L."/>
            <person name="Ma J."/>
        </authorList>
    </citation>
    <scope>NUCLEOTIDE SEQUENCE [LARGE SCALE GENOMIC DNA]</scope>
    <source>
        <strain evidence="2">CGMCC 1.12922</strain>
    </source>
</reference>
<name>A0ABQ1QSK0_9RHOB</name>
<dbReference type="Proteomes" id="UP000617355">
    <property type="component" value="Unassembled WGS sequence"/>
</dbReference>
<accession>A0ABQ1QSK0</accession>
<sequence length="150" mass="16158">MPSGDWLWSAVASVANAAADAARAAVGRVGATRESNLIGRTKAILDKAQWKPKTSRDFKYPGKSGKIHTFDLSIESDHKLALVDAVVAHPGSIAAKYLAFSDTESRPGLFKYALYENELAPEDKALLSNVADLISYKAISGTNGEFLLYQ</sequence>
<comment type="caution">
    <text evidence="1">The sequence shown here is derived from an EMBL/GenBank/DDBJ whole genome shotgun (WGS) entry which is preliminary data.</text>
</comment>
<evidence type="ECO:0000313" key="1">
    <source>
        <dbReference type="EMBL" id="GGD44003.1"/>
    </source>
</evidence>
<protein>
    <submittedName>
        <fullName evidence="1">Uncharacterized protein</fullName>
    </submittedName>
</protein>
<organism evidence="1 2">
    <name type="scientific">Sinisalibacter lacisalsi</name>
    <dbReference type="NCBI Taxonomy" id="1526570"/>
    <lineage>
        <taxon>Bacteria</taxon>
        <taxon>Pseudomonadati</taxon>
        <taxon>Pseudomonadota</taxon>
        <taxon>Alphaproteobacteria</taxon>
        <taxon>Rhodobacterales</taxon>
        <taxon>Roseobacteraceae</taxon>
        <taxon>Sinisalibacter</taxon>
    </lineage>
</organism>
<evidence type="ECO:0000313" key="2">
    <source>
        <dbReference type="Proteomes" id="UP000617355"/>
    </source>
</evidence>
<dbReference type="EMBL" id="BMGI01000005">
    <property type="protein sequence ID" value="GGD44003.1"/>
    <property type="molecule type" value="Genomic_DNA"/>
</dbReference>
<gene>
    <name evidence="1" type="ORF">GCM10011358_29690</name>
</gene>
<keyword evidence="2" id="KW-1185">Reference proteome</keyword>